<evidence type="ECO:0000313" key="2">
    <source>
        <dbReference type="EMBL" id="QJA71028.1"/>
    </source>
</evidence>
<sequence length="153" mass="17676">MENEMPNIEDYWFKYKSACEIEGQRLEYISKPALTQLIAEIISSPVEPGVILQKGDFDEKTKKLIDYLLEKEKEGKICIMTIEGILEANLDDFIKQPTEGLLYDLNRDRVTTLTWIDNNSPKWINDFAVFLVITKLKALLDAIAQTINKRDYA</sequence>
<gene>
    <name evidence="2" type="ORF">MM415A03406_0004</name>
    <name evidence="1" type="ORF">TM448A04873_0004</name>
</gene>
<evidence type="ECO:0000313" key="1">
    <source>
        <dbReference type="EMBL" id="QJA54429.1"/>
    </source>
</evidence>
<protein>
    <submittedName>
        <fullName evidence="1">Uncharacterized protein</fullName>
    </submittedName>
</protein>
<organism evidence="1">
    <name type="scientific">viral metagenome</name>
    <dbReference type="NCBI Taxonomy" id="1070528"/>
    <lineage>
        <taxon>unclassified sequences</taxon>
        <taxon>metagenomes</taxon>
        <taxon>organismal metagenomes</taxon>
    </lineage>
</organism>
<accession>A0A6H2A3Y5</accession>
<proteinExistence type="predicted"/>
<name>A0A6H2A3Y5_9ZZZZ</name>
<dbReference type="EMBL" id="MT144506">
    <property type="protein sequence ID" value="QJA54429.1"/>
    <property type="molecule type" value="Genomic_DNA"/>
</dbReference>
<dbReference type="EMBL" id="MT141841">
    <property type="protein sequence ID" value="QJA71028.1"/>
    <property type="molecule type" value="Genomic_DNA"/>
</dbReference>
<dbReference type="AlphaFoldDB" id="A0A6H2A3Y5"/>
<reference evidence="1" key="1">
    <citation type="submission" date="2020-03" db="EMBL/GenBank/DDBJ databases">
        <title>The deep terrestrial virosphere.</title>
        <authorList>
            <person name="Holmfeldt K."/>
            <person name="Nilsson E."/>
            <person name="Simone D."/>
            <person name="Lopez-Fernandez M."/>
            <person name="Wu X."/>
            <person name="de Brujin I."/>
            <person name="Lundin D."/>
            <person name="Andersson A."/>
            <person name="Bertilsson S."/>
            <person name="Dopson M."/>
        </authorList>
    </citation>
    <scope>NUCLEOTIDE SEQUENCE</scope>
    <source>
        <strain evidence="2">MM415A03406</strain>
        <strain evidence="1">TM448A04873</strain>
    </source>
</reference>